<dbReference type="UniPathway" id="UPA00204"/>
<dbReference type="PANTHER" id="PTHR43199">
    <property type="entry name" value="GLUTATHIONE HYDROLASE"/>
    <property type="match status" value="1"/>
</dbReference>
<comment type="catalytic activity">
    <reaction evidence="1 7">
        <text>an S-substituted glutathione + H2O = an S-substituted L-cysteinylglycine + L-glutamate</text>
        <dbReference type="Rhea" id="RHEA:59468"/>
        <dbReference type="ChEBI" id="CHEBI:15377"/>
        <dbReference type="ChEBI" id="CHEBI:29985"/>
        <dbReference type="ChEBI" id="CHEBI:90779"/>
        <dbReference type="ChEBI" id="CHEBI:143103"/>
        <dbReference type="EC" id="3.4.19.13"/>
    </reaction>
</comment>
<feature type="binding site" evidence="6">
    <location>
        <position position="433"/>
    </location>
    <ligand>
        <name>L-glutamate</name>
        <dbReference type="ChEBI" id="CHEBI:29985"/>
    </ligand>
</feature>
<reference evidence="9" key="1">
    <citation type="submission" date="2016-10" db="EMBL/GenBank/DDBJ databases">
        <authorList>
            <person name="Varghese N."/>
            <person name="Submissions S."/>
        </authorList>
    </citation>
    <scope>NUCLEOTIDE SEQUENCE [LARGE SCALE GENOMIC DNA]</scope>
    <source>
        <strain evidence="9">DSM 217</strain>
    </source>
</reference>
<keyword evidence="7" id="KW-0865">Zymogen</keyword>
<feature type="binding site" evidence="6">
    <location>
        <position position="118"/>
    </location>
    <ligand>
        <name>L-glutamate</name>
        <dbReference type="ChEBI" id="CHEBI:29985"/>
    </ligand>
</feature>
<evidence type="ECO:0000256" key="5">
    <source>
        <dbReference type="PIRSR" id="PIRSR600101-1"/>
    </source>
</evidence>
<dbReference type="Gene3D" id="3.60.20.40">
    <property type="match status" value="1"/>
</dbReference>
<evidence type="ECO:0000256" key="6">
    <source>
        <dbReference type="PIRSR" id="PIRSR600101-2"/>
    </source>
</evidence>
<protein>
    <recommendedName>
        <fullName evidence="7">Glutathione hydrolase proenzyme</fullName>
        <ecNumber evidence="7">2.3.2.2</ecNumber>
        <ecNumber evidence="7">3.4.19.13</ecNumber>
    </recommendedName>
    <component>
        <recommendedName>
            <fullName evidence="7">Glutathione hydrolase large chain</fullName>
        </recommendedName>
    </component>
    <component>
        <recommendedName>
            <fullName evidence="7">Glutathione hydrolase small chain</fullName>
        </recommendedName>
    </component>
</protein>
<comment type="catalytic activity">
    <reaction evidence="4 7">
        <text>an N-terminal (5-L-glutamyl)-[peptide] + an alpha-amino acid = 5-L-glutamyl amino acid + an N-terminal L-alpha-aminoacyl-[peptide]</text>
        <dbReference type="Rhea" id="RHEA:23904"/>
        <dbReference type="Rhea" id="RHEA-COMP:9780"/>
        <dbReference type="Rhea" id="RHEA-COMP:9795"/>
        <dbReference type="ChEBI" id="CHEBI:77644"/>
        <dbReference type="ChEBI" id="CHEBI:78597"/>
        <dbReference type="ChEBI" id="CHEBI:78599"/>
        <dbReference type="ChEBI" id="CHEBI:78608"/>
        <dbReference type="EC" id="2.3.2.2"/>
    </reaction>
</comment>
<evidence type="ECO:0000256" key="7">
    <source>
        <dbReference type="RuleBase" id="RU368036"/>
    </source>
</evidence>
<evidence type="ECO:0000313" key="9">
    <source>
        <dbReference type="Proteomes" id="UP000198816"/>
    </source>
</evidence>
<dbReference type="EC" id="3.4.19.13" evidence="7"/>
<comment type="subunit">
    <text evidence="7">This enzyme consists of two polypeptide chains, which are synthesized in precursor form from a single polypeptide.</text>
</comment>
<accession>A0A1H3CRK7</accession>
<dbReference type="Gene3D" id="1.10.246.130">
    <property type="match status" value="1"/>
</dbReference>
<keyword evidence="7" id="KW-0808">Transferase</keyword>
<feature type="binding site" evidence="6">
    <location>
        <begin position="462"/>
        <end position="463"/>
    </location>
    <ligand>
        <name>L-glutamate</name>
        <dbReference type="ChEBI" id="CHEBI:29985"/>
    </ligand>
</feature>
<proteinExistence type="inferred from homology"/>
<evidence type="ECO:0000256" key="4">
    <source>
        <dbReference type="ARBA" id="ARBA00047417"/>
    </source>
</evidence>
<feature type="active site" description="Nucleophile" evidence="5">
    <location>
        <position position="391"/>
    </location>
</feature>
<comment type="PTM">
    <text evidence="7">Cleaved by autocatalysis into a large and a small subunit.</text>
</comment>
<dbReference type="EC" id="2.3.2.2" evidence="7"/>
<evidence type="ECO:0000256" key="2">
    <source>
        <dbReference type="ARBA" id="ARBA00001089"/>
    </source>
</evidence>
<dbReference type="AlphaFoldDB" id="A0A1H3CRK7"/>
<dbReference type="RefSeq" id="WP_093037925.1">
    <property type="nucleotide sequence ID" value="NZ_FNNZ01000037.1"/>
</dbReference>
<dbReference type="OrthoDB" id="5297205at2"/>
<organism evidence="8 9">
    <name type="scientific">Thiocapsa roseopersicina</name>
    <dbReference type="NCBI Taxonomy" id="1058"/>
    <lineage>
        <taxon>Bacteria</taxon>
        <taxon>Pseudomonadati</taxon>
        <taxon>Pseudomonadota</taxon>
        <taxon>Gammaproteobacteria</taxon>
        <taxon>Chromatiales</taxon>
        <taxon>Chromatiaceae</taxon>
        <taxon>Thiocapsa</taxon>
    </lineage>
</organism>
<keyword evidence="3 7" id="KW-0012">Acyltransferase</keyword>
<dbReference type="InterPro" id="IPR051792">
    <property type="entry name" value="GGT_bact"/>
</dbReference>
<dbReference type="GO" id="GO:0103068">
    <property type="term" value="F:leukotriene C4 gamma-glutamyl transferase activity"/>
    <property type="evidence" value="ECO:0007669"/>
    <property type="project" value="UniProtKB-EC"/>
</dbReference>
<dbReference type="InterPro" id="IPR029055">
    <property type="entry name" value="Ntn_hydrolases_N"/>
</dbReference>
<evidence type="ECO:0000256" key="1">
    <source>
        <dbReference type="ARBA" id="ARBA00001049"/>
    </source>
</evidence>
<gene>
    <name evidence="8" type="ORF">SAMN05421783_1379</name>
</gene>
<dbReference type="PRINTS" id="PR01210">
    <property type="entry name" value="GGTRANSPTASE"/>
</dbReference>
<dbReference type="GO" id="GO:0006751">
    <property type="term" value="P:glutathione catabolic process"/>
    <property type="evidence" value="ECO:0007669"/>
    <property type="project" value="UniProtKB-UniRule"/>
</dbReference>
<dbReference type="STRING" id="1058.SAMN05421783_1379"/>
<sequence length="580" mass="61253">MSTSPARADVARSAASRRRALWRGGAWIATLLLVSTGVGAACDPRGVRPDQAAIASAHPLATEAGLKILDAGGNAFDAAVAVTAALAVVEPYGSGIGGGGFWLIHRAEDCRETMLDGRERAPLAAHRDLFLDDAGQFVPESALVGPLSAGIPGTPAALVQLAEGYGRLPLAQTLAPSIALARDGFEIGDGYRRVAALRLSALRASPAAAAQFLVDDEVPPRGHRLRQPDLADTLERLASGGHTGFYAGETADRLVSGVRAAGGIWTLEDLAEYRAVEREPIVASFRGWRLVSAAPPSSGGVLLVQILNMLAAIEPQPESGTARAHALVESMRRAYRDRARYLGDPDHVEMPIERLTHPHYAAGLIRDFDPTRATPSTTAETAATASEGRDTTHFSILDREGNRVAATLSINYPFGSGFVPPDTGVLLNDEMDDFSAQPGVANAYGLVGGEANAIAPGKRMLSSMSPTFLESPETVAILGTPGGSRIITMVLQGILGAVDGVPLEDWIAQPRIHHQYLPDRLEFESGALSPAEQRDLTAMGHRLELLIRPIGDMQAILWDRANGQVKAASDPRGAGHAEVR</sequence>
<dbReference type="InterPro" id="IPR043137">
    <property type="entry name" value="GGT_ssub_C"/>
</dbReference>
<name>A0A1H3CRK7_THIRO</name>
<keyword evidence="7 8" id="KW-0378">Hydrolase</keyword>
<comment type="pathway">
    <text evidence="7">Sulfur metabolism; glutathione metabolism.</text>
</comment>
<dbReference type="InterPro" id="IPR000101">
    <property type="entry name" value="GGT_peptidase"/>
</dbReference>
<evidence type="ECO:0000313" key="8">
    <source>
        <dbReference type="EMBL" id="SDX56746.1"/>
    </source>
</evidence>
<keyword evidence="7" id="KW-0317">Glutathione biosynthesis</keyword>
<keyword evidence="9" id="KW-1185">Reference proteome</keyword>
<dbReference type="GO" id="GO:0006750">
    <property type="term" value="P:glutathione biosynthetic process"/>
    <property type="evidence" value="ECO:0007669"/>
    <property type="project" value="UniProtKB-KW"/>
</dbReference>
<dbReference type="SUPFAM" id="SSF56235">
    <property type="entry name" value="N-terminal nucleophile aminohydrolases (Ntn hydrolases)"/>
    <property type="match status" value="1"/>
</dbReference>
<comment type="similarity">
    <text evidence="7">Belongs to the gamma-glutamyltransferase family.</text>
</comment>
<dbReference type="InterPro" id="IPR043138">
    <property type="entry name" value="GGT_lsub"/>
</dbReference>
<dbReference type="EMBL" id="FNNZ01000037">
    <property type="protein sequence ID" value="SDX56746.1"/>
    <property type="molecule type" value="Genomic_DNA"/>
</dbReference>
<dbReference type="Pfam" id="PF01019">
    <property type="entry name" value="G_glu_transpept"/>
    <property type="match status" value="1"/>
</dbReference>
<evidence type="ECO:0000256" key="3">
    <source>
        <dbReference type="ARBA" id="ARBA00023315"/>
    </source>
</evidence>
<feature type="binding site" evidence="6">
    <location>
        <position position="483"/>
    </location>
    <ligand>
        <name>L-glutamate</name>
        <dbReference type="ChEBI" id="CHEBI:29985"/>
    </ligand>
</feature>
<dbReference type="Proteomes" id="UP000198816">
    <property type="component" value="Unassembled WGS sequence"/>
</dbReference>
<comment type="catalytic activity">
    <reaction evidence="2 7">
        <text>glutathione + H2O = L-cysteinylglycine + L-glutamate</text>
        <dbReference type="Rhea" id="RHEA:28807"/>
        <dbReference type="ChEBI" id="CHEBI:15377"/>
        <dbReference type="ChEBI" id="CHEBI:29985"/>
        <dbReference type="ChEBI" id="CHEBI:57925"/>
        <dbReference type="ChEBI" id="CHEBI:61694"/>
        <dbReference type="EC" id="3.4.19.13"/>
    </reaction>
</comment>
<dbReference type="NCBIfam" id="TIGR00066">
    <property type="entry name" value="g_glut_trans"/>
    <property type="match status" value="1"/>
</dbReference>
<dbReference type="GO" id="GO:0036374">
    <property type="term" value="F:glutathione hydrolase activity"/>
    <property type="evidence" value="ECO:0007669"/>
    <property type="project" value="UniProtKB-UniRule"/>
</dbReference>
<feature type="binding site" evidence="6">
    <location>
        <begin position="409"/>
        <end position="411"/>
    </location>
    <ligand>
        <name>L-glutamate</name>
        <dbReference type="ChEBI" id="CHEBI:29985"/>
    </ligand>
</feature>
<dbReference type="PANTHER" id="PTHR43199:SF6">
    <property type="entry name" value="GLUTATHIONE HYDROLASE PROENZYME"/>
    <property type="match status" value="1"/>
</dbReference>